<protein>
    <submittedName>
        <fullName evidence="8">3-oxo-5-alpha-steroid 4-dehydrogenase-domain-containing protein</fullName>
    </submittedName>
</protein>
<evidence type="ECO:0000256" key="3">
    <source>
        <dbReference type="ARBA" id="ARBA00022692"/>
    </source>
</evidence>
<evidence type="ECO:0000256" key="1">
    <source>
        <dbReference type="ARBA" id="ARBA00004141"/>
    </source>
</evidence>
<evidence type="ECO:0000256" key="6">
    <source>
        <dbReference type="SAM" id="Phobius"/>
    </source>
</evidence>
<reference evidence="8 9" key="1">
    <citation type="submission" date="2016-07" db="EMBL/GenBank/DDBJ databases">
        <title>Pervasive Adenine N6-methylation of Active Genes in Fungi.</title>
        <authorList>
            <consortium name="DOE Joint Genome Institute"/>
            <person name="Mondo S.J."/>
            <person name="Dannebaum R.O."/>
            <person name="Kuo R.C."/>
            <person name="Labutti K."/>
            <person name="Haridas S."/>
            <person name="Kuo A."/>
            <person name="Salamov A."/>
            <person name="Ahrendt S.R."/>
            <person name="Lipzen A."/>
            <person name="Sullivan W."/>
            <person name="Andreopoulos W.B."/>
            <person name="Clum A."/>
            <person name="Lindquist E."/>
            <person name="Daum C."/>
            <person name="Ramamoorthy G.K."/>
            <person name="Gryganskyi A."/>
            <person name="Culley D."/>
            <person name="Magnuson J.K."/>
            <person name="James T.Y."/>
            <person name="O'Malley M.A."/>
            <person name="Stajich J.E."/>
            <person name="Spatafora J.W."/>
            <person name="Visel A."/>
            <person name="Grigoriev I.V."/>
        </authorList>
    </citation>
    <scope>NUCLEOTIDE SEQUENCE [LARGE SCALE GENOMIC DNA]</scope>
    <source>
        <strain evidence="8 9">NRRL 2496</strain>
    </source>
</reference>
<evidence type="ECO:0000256" key="2">
    <source>
        <dbReference type="ARBA" id="ARBA00007742"/>
    </source>
</evidence>
<dbReference type="Pfam" id="PF02544">
    <property type="entry name" value="Steroid_dh"/>
    <property type="match status" value="1"/>
</dbReference>
<proteinExistence type="inferred from homology"/>
<feature type="domain" description="3-oxo-5-alpha-steroid 4-dehydrogenase C-terminal" evidence="7">
    <location>
        <begin position="112"/>
        <end position="260"/>
    </location>
</feature>
<dbReference type="STRING" id="13706.A0A1X2HUQ6"/>
<name>A0A1X2HUQ6_SYNRA</name>
<dbReference type="PROSITE" id="PS50244">
    <property type="entry name" value="S5A_REDUCTASE"/>
    <property type="match status" value="1"/>
</dbReference>
<comment type="subcellular location">
    <subcellularLocation>
        <location evidence="1">Membrane</location>
        <topology evidence="1">Multi-pass membrane protein</topology>
    </subcellularLocation>
</comment>
<dbReference type="InterPro" id="IPR016636">
    <property type="entry name" value="3-oxo-5-alpha-steroid_4-DH"/>
</dbReference>
<dbReference type="OMA" id="PHYALEW"/>
<dbReference type="AlphaFoldDB" id="A0A1X2HUQ6"/>
<dbReference type="EMBL" id="MCGN01000001">
    <property type="protein sequence ID" value="ORZ03224.1"/>
    <property type="molecule type" value="Genomic_DNA"/>
</dbReference>
<dbReference type="GO" id="GO:0008202">
    <property type="term" value="P:steroid metabolic process"/>
    <property type="evidence" value="ECO:0007669"/>
    <property type="project" value="InterPro"/>
</dbReference>
<dbReference type="Proteomes" id="UP000242180">
    <property type="component" value="Unassembled WGS sequence"/>
</dbReference>
<gene>
    <name evidence="8" type="ORF">BCR43DRAFT_466667</name>
</gene>
<accession>A0A1X2HUQ6</accession>
<sequence>MLDKVFQYWTEPRLYQGAMAIYVTFPALFTPTLFLIDAPYGRFAGKFIVDWNLPGKLAWFTMEIVSPVMFGMSMWTTRQWDARQILLSGLWFSHYVNRAILHPLRATSMAPIHVLTFMSSIVFNILNGYTNGMWTAHHADPSMSGFTALTGFGLWFAGLFVNIYHDDLLFRLRRNRKPDQPRYVIPQGALFEYVSCPNYFGEAIEWIGYYLIAYPSRPALVFALATMANLFPRAWRTHAWYRRQFPDYPSARKAVIPFIF</sequence>
<keyword evidence="4 6" id="KW-1133">Transmembrane helix</keyword>
<dbReference type="PANTHER" id="PTHR10556">
    <property type="entry name" value="3-OXO-5-ALPHA-STEROID 4-DEHYDROGENASE"/>
    <property type="match status" value="1"/>
</dbReference>
<evidence type="ECO:0000313" key="9">
    <source>
        <dbReference type="Proteomes" id="UP000242180"/>
    </source>
</evidence>
<evidence type="ECO:0000259" key="7">
    <source>
        <dbReference type="Pfam" id="PF02544"/>
    </source>
</evidence>
<evidence type="ECO:0000313" key="8">
    <source>
        <dbReference type="EMBL" id="ORZ03224.1"/>
    </source>
</evidence>
<organism evidence="8 9">
    <name type="scientific">Syncephalastrum racemosum</name>
    <name type="common">Filamentous fungus</name>
    <dbReference type="NCBI Taxonomy" id="13706"/>
    <lineage>
        <taxon>Eukaryota</taxon>
        <taxon>Fungi</taxon>
        <taxon>Fungi incertae sedis</taxon>
        <taxon>Mucoromycota</taxon>
        <taxon>Mucoromycotina</taxon>
        <taxon>Mucoromycetes</taxon>
        <taxon>Mucorales</taxon>
        <taxon>Syncephalastraceae</taxon>
        <taxon>Syncephalastrum</taxon>
    </lineage>
</organism>
<comment type="caution">
    <text evidence="8">The sequence shown here is derived from an EMBL/GenBank/DDBJ whole genome shotgun (WGS) entry which is preliminary data.</text>
</comment>
<keyword evidence="3 6" id="KW-0812">Transmembrane</keyword>
<dbReference type="GO" id="GO:0003865">
    <property type="term" value="F:3-oxo-5-alpha-steroid 4-dehydrogenase activity"/>
    <property type="evidence" value="ECO:0007669"/>
    <property type="project" value="InterPro"/>
</dbReference>
<feature type="transmembrane region" description="Helical" evidence="6">
    <location>
        <begin position="57"/>
        <end position="76"/>
    </location>
</feature>
<feature type="transmembrane region" description="Helical" evidence="6">
    <location>
        <begin position="146"/>
        <end position="164"/>
    </location>
</feature>
<dbReference type="PANTHER" id="PTHR10556:SF43">
    <property type="entry name" value="STEROID 5-ALPHA-REDUCTASE DET2"/>
    <property type="match status" value="1"/>
</dbReference>
<dbReference type="InParanoid" id="A0A1X2HUQ6"/>
<dbReference type="PIRSF" id="PIRSF015596">
    <property type="entry name" value="5_alpha-SR2"/>
    <property type="match status" value="1"/>
</dbReference>
<dbReference type="InterPro" id="IPR039357">
    <property type="entry name" value="SRD5A/TECR"/>
</dbReference>
<comment type="similarity">
    <text evidence="2">Belongs to the steroid 5-alpha reductase family.</text>
</comment>
<keyword evidence="5 6" id="KW-0472">Membrane</keyword>
<feature type="transmembrane region" description="Helical" evidence="6">
    <location>
        <begin position="14"/>
        <end position="36"/>
    </location>
</feature>
<keyword evidence="9" id="KW-1185">Reference proteome</keyword>
<evidence type="ECO:0000256" key="5">
    <source>
        <dbReference type="ARBA" id="ARBA00023136"/>
    </source>
</evidence>
<dbReference type="InterPro" id="IPR001104">
    <property type="entry name" value="3-oxo-5_a-steroid_4-DH_C"/>
</dbReference>
<dbReference type="FunCoup" id="A0A1X2HUQ6">
    <property type="interactions" value="11"/>
</dbReference>
<feature type="transmembrane region" description="Helical" evidence="6">
    <location>
        <begin position="108"/>
        <end position="126"/>
    </location>
</feature>
<dbReference type="GO" id="GO:0016020">
    <property type="term" value="C:membrane"/>
    <property type="evidence" value="ECO:0007669"/>
    <property type="project" value="UniProtKB-SubCell"/>
</dbReference>
<evidence type="ECO:0000256" key="4">
    <source>
        <dbReference type="ARBA" id="ARBA00022989"/>
    </source>
</evidence>
<dbReference type="OrthoDB" id="5788137at2759"/>
<dbReference type="Gene3D" id="1.20.120.1630">
    <property type="match status" value="1"/>
</dbReference>